<evidence type="ECO:0000256" key="6">
    <source>
        <dbReference type="SAM" id="Phobius"/>
    </source>
</evidence>
<feature type="region of interest" description="Disordered" evidence="5">
    <location>
        <begin position="1"/>
        <end position="25"/>
    </location>
</feature>
<dbReference type="GO" id="GO:0034755">
    <property type="term" value="P:iron ion transmembrane transport"/>
    <property type="evidence" value="ECO:0007669"/>
    <property type="project" value="TreeGrafter"/>
</dbReference>
<gene>
    <name evidence="7" type="ORF">Enr13x_47440</name>
</gene>
<dbReference type="PANTHER" id="PTHR11706:SF3">
    <property type="entry name" value="METAL ION TRANSPORT PROTEIN"/>
    <property type="match status" value="1"/>
</dbReference>
<keyword evidence="8" id="KW-1185">Reference proteome</keyword>
<sequence length="545" mass="59042">MELGTRNLEPETWNPKPGTRNPPPPLGSGFAKLSAMIKDQSEIISPPTSFGRILLAVGPGLIVAGSIVGSGELIATTKTGAEAGFSLLWLIVIGCVIKVFAQIEFGRYALISGKTTLVALDEVPGPRIKGRGNWLVWYWLIMWLASISQLGGIVGGVGQALSISAPLTGQGVAYNEAADAEQLARFDAFRAAHDRGESEFEVSTPNTWASYDATYPPATADEHLHPHDTAIWAILISLITSVILVVGRYNLIQSFSTALVASFTLLVVVNVYWLQSEAEFAFSAKEFLSGLMFSFPEKTAGISPIRTALATFGIIGVGAAELITYPYWCLEKGYGKFTGKNDGSQAWKQRAAGWMRVMHVDAWGAMLIYTFATVAFFLLGASVLHRIGLNPEKGDMVRTLAVMFQPVFSEWAATVFLFGALAVLYSTFFVANASHARTFSDALRVIGLIAHDEQTRDRWIRILSGVFPVLCVVIFIAFPAPAQLVLISGIAQGIMLPMLAGAALFFRYKRSVDGLEPNKIWDVFLWLSAAAMLVTGGWTVFAVLS</sequence>
<proteinExistence type="predicted"/>
<dbReference type="GO" id="GO:0005384">
    <property type="term" value="F:manganese ion transmembrane transporter activity"/>
    <property type="evidence" value="ECO:0007669"/>
    <property type="project" value="TreeGrafter"/>
</dbReference>
<evidence type="ECO:0000256" key="4">
    <source>
        <dbReference type="ARBA" id="ARBA00023136"/>
    </source>
</evidence>
<accession>A0A518HVN7</accession>
<dbReference type="EMBL" id="CP037423">
    <property type="protein sequence ID" value="QDV44873.1"/>
    <property type="molecule type" value="Genomic_DNA"/>
</dbReference>
<organism evidence="7 8">
    <name type="scientific">Stieleria neptunia</name>
    <dbReference type="NCBI Taxonomy" id="2527979"/>
    <lineage>
        <taxon>Bacteria</taxon>
        <taxon>Pseudomonadati</taxon>
        <taxon>Planctomycetota</taxon>
        <taxon>Planctomycetia</taxon>
        <taxon>Pirellulales</taxon>
        <taxon>Pirellulaceae</taxon>
        <taxon>Stieleria</taxon>
    </lineage>
</organism>
<feature type="transmembrane region" description="Helical" evidence="6">
    <location>
        <begin position="308"/>
        <end position="330"/>
    </location>
</feature>
<feature type="transmembrane region" description="Helical" evidence="6">
    <location>
        <begin position="83"/>
        <end position="101"/>
    </location>
</feature>
<feature type="transmembrane region" description="Helical" evidence="6">
    <location>
        <begin position="53"/>
        <end position="71"/>
    </location>
</feature>
<evidence type="ECO:0000256" key="3">
    <source>
        <dbReference type="ARBA" id="ARBA00022989"/>
    </source>
</evidence>
<evidence type="ECO:0000313" key="8">
    <source>
        <dbReference type="Proteomes" id="UP000319004"/>
    </source>
</evidence>
<comment type="subcellular location">
    <subcellularLocation>
        <location evidence="1">Membrane</location>
        <topology evidence="1">Multi-pass membrane protein</topology>
    </subcellularLocation>
</comment>
<dbReference type="GO" id="GO:0005886">
    <property type="term" value="C:plasma membrane"/>
    <property type="evidence" value="ECO:0007669"/>
    <property type="project" value="TreeGrafter"/>
</dbReference>
<dbReference type="InterPro" id="IPR001046">
    <property type="entry name" value="NRAMP_fam"/>
</dbReference>
<keyword evidence="2 6" id="KW-0812">Transmembrane</keyword>
<dbReference type="AlphaFoldDB" id="A0A518HVN7"/>
<feature type="transmembrane region" description="Helical" evidence="6">
    <location>
        <begin position="520"/>
        <end position="544"/>
    </location>
</feature>
<name>A0A518HVN7_9BACT</name>
<dbReference type="Proteomes" id="UP000319004">
    <property type="component" value="Chromosome"/>
</dbReference>
<evidence type="ECO:0000256" key="1">
    <source>
        <dbReference type="ARBA" id="ARBA00004141"/>
    </source>
</evidence>
<dbReference type="PANTHER" id="PTHR11706">
    <property type="entry name" value="SOLUTE CARRIER PROTEIN FAMILY 11 MEMBER"/>
    <property type="match status" value="1"/>
</dbReference>
<protein>
    <submittedName>
        <fullName evidence="7">Manganese transport protein MntH</fullName>
    </submittedName>
</protein>
<evidence type="ECO:0000256" key="2">
    <source>
        <dbReference type="ARBA" id="ARBA00022692"/>
    </source>
</evidence>
<dbReference type="GO" id="GO:0015086">
    <property type="term" value="F:cadmium ion transmembrane transporter activity"/>
    <property type="evidence" value="ECO:0007669"/>
    <property type="project" value="TreeGrafter"/>
</dbReference>
<reference evidence="7 8" key="1">
    <citation type="submission" date="2019-03" db="EMBL/GenBank/DDBJ databases">
        <title>Deep-cultivation of Planctomycetes and their phenomic and genomic characterization uncovers novel biology.</title>
        <authorList>
            <person name="Wiegand S."/>
            <person name="Jogler M."/>
            <person name="Boedeker C."/>
            <person name="Pinto D."/>
            <person name="Vollmers J."/>
            <person name="Rivas-Marin E."/>
            <person name="Kohn T."/>
            <person name="Peeters S.H."/>
            <person name="Heuer A."/>
            <person name="Rast P."/>
            <person name="Oberbeckmann S."/>
            <person name="Bunk B."/>
            <person name="Jeske O."/>
            <person name="Meyerdierks A."/>
            <person name="Storesund J.E."/>
            <person name="Kallscheuer N."/>
            <person name="Luecker S."/>
            <person name="Lage O.M."/>
            <person name="Pohl T."/>
            <person name="Merkel B.J."/>
            <person name="Hornburger P."/>
            <person name="Mueller R.-W."/>
            <person name="Bruemmer F."/>
            <person name="Labrenz M."/>
            <person name="Spormann A.M."/>
            <person name="Op den Camp H."/>
            <person name="Overmann J."/>
            <person name="Amann R."/>
            <person name="Jetten M.S.M."/>
            <person name="Mascher T."/>
            <person name="Medema M.H."/>
            <person name="Devos D.P."/>
            <person name="Kaster A.-K."/>
            <person name="Ovreas L."/>
            <person name="Rohde M."/>
            <person name="Galperin M.Y."/>
            <person name="Jogler C."/>
        </authorList>
    </citation>
    <scope>NUCLEOTIDE SEQUENCE [LARGE SCALE GENOMIC DNA]</scope>
    <source>
        <strain evidence="7 8">Enr13</strain>
    </source>
</reference>
<dbReference type="NCBIfam" id="NF037982">
    <property type="entry name" value="Nramp_1"/>
    <property type="match status" value="1"/>
</dbReference>
<feature type="transmembrane region" description="Helical" evidence="6">
    <location>
        <begin position="366"/>
        <end position="388"/>
    </location>
</feature>
<evidence type="ECO:0000313" key="7">
    <source>
        <dbReference type="EMBL" id="QDV44873.1"/>
    </source>
</evidence>
<feature type="transmembrane region" description="Helical" evidence="6">
    <location>
        <begin position="254"/>
        <end position="273"/>
    </location>
</feature>
<keyword evidence="4 6" id="KW-0472">Membrane</keyword>
<dbReference type="KEGG" id="snep:Enr13x_47440"/>
<feature type="transmembrane region" description="Helical" evidence="6">
    <location>
        <begin position="136"/>
        <end position="157"/>
    </location>
</feature>
<keyword evidence="3 6" id="KW-1133">Transmembrane helix</keyword>
<evidence type="ECO:0000256" key="5">
    <source>
        <dbReference type="SAM" id="MobiDB-lite"/>
    </source>
</evidence>
<feature type="transmembrane region" description="Helical" evidence="6">
    <location>
        <begin position="459"/>
        <end position="478"/>
    </location>
</feature>
<feature type="transmembrane region" description="Helical" evidence="6">
    <location>
        <begin position="229"/>
        <end position="247"/>
    </location>
</feature>
<feature type="transmembrane region" description="Helical" evidence="6">
    <location>
        <begin position="408"/>
        <end position="431"/>
    </location>
</feature>
<feature type="transmembrane region" description="Helical" evidence="6">
    <location>
        <begin position="484"/>
        <end position="508"/>
    </location>
</feature>